<dbReference type="CDD" id="cd00833">
    <property type="entry name" value="PKS"/>
    <property type="match status" value="1"/>
</dbReference>
<evidence type="ECO:0000313" key="5">
    <source>
        <dbReference type="EMBL" id="CAF0960751.1"/>
    </source>
</evidence>
<evidence type="ECO:0000313" key="6">
    <source>
        <dbReference type="Proteomes" id="UP000663891"/>
    </source>
</evidence>
<evidence type="ECO:0000259" key="4">
    <source>
        <dbReference type="PROSITE" id="PS52004"/>
    </source>
</evidence>
<sequence length="1488" mass="169116">MSIINNNTSSEPIALIGMSCEFAGDIHSPNDLWDALKESRDVGSTTPIDRFDLESFTAHMINMDNDGQLRQKLLRAGYFMSNQQWDMFEPSFFDLSDAEAGSVDPCHRLLMLKFVHLLDDAGYSVEKMNGTKTSVHIGQFSTDHAVATTRMRPEHRSRFHGPNSLLYNASTRLSYHFNLHGPSVSLDVACSSSMEALHMAVQCLRTNEADMAVCGGVNGIFTPENFLQHSLIGAQSPDGRSRSFSADANGYAKGDGLGLLLLKRLSDAERDGDRIYCVIHDVLSGHDGNEDKTNFVVPSAAGQGRLLANIYSRNNFDTRKILFVEAHGTGTPVGDPIEANCLGRFFNRSNLDPPLLLGSIKSNLGHTEGAAGVASLIKVAMCIYHRGITANMQFTSLNPKIDAQKYNLHIVQNFIPFPSLPNNEKIAIGVNSFGMGGTTTHAIIEEYQPNKTSITNGHINGYHIKSKQYFTFIFSTKSRQSLNDQLIEFNRWLETKPINKIDDDDDQAFLQRISQQLLLKRTISYTHSAIFVFLNRQQLQEQINAFLTEQASPGLSVVSRPTKPLAQKICFVFSGQGPQWWAMGRQLYESEPLFNKWINLIDGEMTKINNGEWRLLEELIEKKNEQESRINDTNIAQPTLFAIQVALSALLVSWNIYPSSIISHSAGDQAAAFVAGRLSLEEAVRVVYHRSRLQNRNTRQGGRMLAVSMSEEEVQNKLLKGIEHLACIAVVNSPRSVTISGDEKTIDEIQQILSISYPNVFKARLRIENAFHSYQMNRFDIEKEMLSSLKDIRGLPIQDQKQNFIQSNVRQTVRFYDAIAAIIKDEAANVFLEISPHPDLATSIRECCKLTNQQQSSSPLILLTLKRKEDEQIKLLTSLAQLTTSSQVWQQYFHTRQILPMKNHEEYFDNFPLYKFHLSPCWYESKDSSIQRLANRMPAHPLLGIRQLNEQTNHKIQDAILFPAVVYLELATAACHQLLSSKEDDQQQPTLISEDVNFIKALILNKHELMEVFTQIIMPMRECFQKTIKTLRGTSTTIRSQLSNDDDTDCSSYYLLHPYLVLLPGVETTFLPVRIQKFIYSSKTKAKMNQSTNIEVCGNYYDNICEPIFTFEGAVIQQVQGVQSGRWSMEQIIYDKLNLTTDLSSTDHKPYLDTIMKDYCMKRIWTNSPTIKDISHLLPSPNQILNNELNSNSNQDLTESIEPFNELATYYAQMAIKDLDLNQQHHPLLNASQLHLIQLIERFPRLKPFLIILNKYGLHFKDILSGEKSGSDIFVDDDETGETFQQVKTLISATKTQQVFHSIGQYLQLQYEQQTKDDNSFENYRLRIFWLSDSDYSDVLPILDLLLNLSQQTGLLIDLHYADSDPTQLANAQQTFNTHINNQTNLSIIYDETIDLYDSKTLEEISFESFDIIFSANQLLVNQDLINCLISLRRLLVPNDLVLLLELVHVPFYFDPIFCFFDQWWSSDDDNNNNHALNNIQQWTTLVE</sequence>
<organism evidence="5 6">
    <name type="scientific">Adineta steineri</name>
    <dbReference type="NCBI Taxonomy" id="433720"/>
    <lineage>
        <taxon>Eukaryota</taxon>
        <taxon>Metazoa</taxon>
        <taxon>Spiralia</taxon>
        <taxon>Gnathifera</taxon>
        <taxon>Rotifera</taxon>
        <taxon>Eurotatoria</taxon>
        <taxon>Bdelloidea</taxon>
        <taxon>Adinetida</taxon>
        <taxon>Adinetidae</taxon>
        <taxon>Adineta</taxon>
    </lineage>
</organism>
<dbReference type="SMART" id="SM00825">
    <property type="entry name" value="PKS_KS"/>
    <property type="match status" value="1"/>
</dbReference>
<accession>A0A814DZA6</accession>
<dbReference type="PROSITE" id="PS00606">
    <property type="entry name" value="KS3_1"/>
    <property type="match status" value="1"/>
</dbReference>
<dbReference type="PROSITE" id="PS52004">
    <property type="entry name" value="KS3_2"/>
    <property type="match status" value="1"/>
</dbReference>
<dbReference type="PANTHER" id="PTHR45681">
    <property type="entry name" value="POLYKETIDE SYNTHASE 44-RELATED"/>
    <property type="match status" value="1"/>
</dbReference>
<proteinExistence type="predicted"/>
<dbReference type="InterPro" id="IPR018201">
    <property type="entry name" value="Ketoacyl_synth_AS"/>
</dbReference>
<dbReference type="UniPathway" id="UPA00094"/>
<evidence type="ECO:0000256" key="3">
    <source>
        <dbReference type="ARBA" id="ARBA00022679"/>
    </source>
</evidence>
<dbReference type="GO" id="GO:0004315">
    <property type="term" value="F:3-oxoacyl-[acyl-carrier-protein] synthase activity"/>
    <property type="evidence" value="ECO:0007669"/>
    <property type="project" value="InterPro"/>
</dbReference>
<dbReference type="Gene3D" id="3.40.47.10">
    <property type="match status" value="1"/>
</dbReference>
<dbReference type="SMART" id="SM00827">
    <property type="entry name" value="PKS_AT"/>
    <property type="match status" value="1"/>
</dbReference>
<comment type="caution">
    <text evidence="5">The sequence shown here is derived from an EMBL/GenBank/DDBJ whole genome shotgun (WGS) entry which is preliminary data.</text>
</comment>
<dbReference type="InterPro" id="IPR042104">
    <property type="entry name" value="PKS_dehydratase_sf"/>
</dbReference>
<feature type="domain" description="Ketosynthase family 3 (KS3)" evidence="4">
    <location>
        <begin position="10"/>
        <end position="446"/>
    </location>
</feature>
<name>A0A814DZA6_9BILA</name>
<evidence type="ECO:0000256" key="1">
    <source>
        <dbReference type="ARBA" id="ARBA00022450"/>
    </source>
</evidence>
<gene>
    <name evidence="5" type="ORF">VCS650_LOCUS12586</name>
</gene>
<reference evidence="5" key="1">
    <citation type="submission" date="2021-02" db="EMBL/GenBank/DDBJ databases">
        <authorList>
            <person name="Nowell W R."/>
        </authorList>
    </citation>
    <scope>NUCLEOTIDE SEQUENCE</scope>
</reference>
<dbReference type="InterPro" id="IPR050444">
    <property type="entry name" value="Polyketide_Synthase"/>
</dbReference>
<keyword evidence="2" id="KW-0597">Phosphoprotein</keyword>
<dbReference type="InterPro" id="IPR016039">
    <property type="entry name" value="Thiolase-like"/>
</dbReference>
<dbReference type="InterPro" id="IPR001227">
    <property type="entry name" value="Ac_transferase_dom_sf"/>
</dbReference>
<dbReference type="InterPro" id="IPR020841">
    <property type="entry name" value="PKS_Beta-ketoAc_synthase_dom"/>
</dbReference>
<dbReference type="Pfam" id="PF02801">
    <property type="entry name" value="Ketoacyl-synt_C"/>
    <property type="match status" value="1"/>
</dbReference>
<evidence type="ECO:0000256" key="2">
    <source>
        <dbReference type="ARBA" id="ARBA00022553"/>
    </source>
</evidence>
<keyword evidence="3" id="KW-0808">Transferase</keyword>
<dbReference type="Proteomes" id="UP000663891">
    <property type="component" value="Unassembled WGS sequence"/>
</dbReference>
<dbReference type="Gene3D" id="3.30.70.3290">
    <property type="match status" value="1"/>
</dbReference>
<dbReference type="EMBL" id="CAJNON010000098">
    <property type="protein sequence ID" value="CAF0960751.1"/>
    <property type="molecule type" value="Genomic_DNA"/>
</dbReference>
<dbReference type="SUPFAM" id="SSF55048">
    <property type="entry name" value="Probable ACP-binding domain of malonyl-CoA ACP transacylase"/>
    <property type="match status" value="1"/>
</dbReference>
<dbReference type="Pfam" id="PF00698">
    <property type="entry name" value="Acyl_transf_1"/>
    <property type="match status" value="1"/>
</dbReference>
<dbReference type="SUPFAM" id="SSF52151">
    <property type="entry name" value="FabD/lysophospholipase-like"/>
    <property type="match status" value="1"/>
</dbReference>
<keyword evidence="1" id="KW-0596">Phosphopantetheine</keyword>
<dbReference type="InterPro" id="IPR014030">
    <property type="entry name" value="Ketoacyl_synth_N"/>
</dbReference>
<dbReference type="OrthoDB" id="329835at2759"/>
<dbReference type="Gene3D" id="3.10.129.110">
    <property type="entry name" value="Polyketide synthase dehydratase"/>
    <property type="match status" value="1"/>
</dbReference>
<dbReference type="InterPro" id="IPR016036">
    <property type="entry name" value="Malonyl_transacylase_ACP-bd"/>
</dbReference>
<protein>
    <recommendedName>
        <fullName evidence="4">Ketosynthase family 3 (KS3) domain-containing protein</fullName>
    </recommendedName>
</protein>
<dbReference type="InterPro" id="IPR014043">
    <property type="entry name" value="Acyl_transferase_dom"/>
</dbReference>
<dbReference type="Gene3D" id="3.40.366.10">
    <property type="entry name" value="Malonyl-Coenzyme A Acyl Carrier Protein, domain 2"/>
    <property type="match status" value="1"/>
</dbReference>
<dbReference type="PANTHER" id="PTHR45681:SF6">
    <property type="entry name" value="POLYKETIDE SYNTHASE 37"/>
    <property type="match status" value="1"/>
</dbReference>
<dbReference type="InterPro" id="IPR014031">
    <property type="entry name" value="Ketoacyl_synth_C"/>
</dbReference>
<dbReference type="InterPro" id="IPR032821">
    <property type="entry name" value="PKS_assoc"/>
</dbReference>
<dbReference type="SUPFAM" id="SSF53901">
    <property type="entry name" value="Thiolase-like"/>
    <property type="match status" value="1"/>
</dbReference>
<dbReference type="GO" id="GO:0006633">
    <property type="term" value="P:fatty acid biosynthetic process"/>
    <property type="evidence" value="ECO:0007669"/>
    <property type="project" value="UniProtKB-UniPathway"/>
</dbReference>
<dbReference type="InterPro" id="IPR016035">
    <property type="entry name" value="Acyl_Trfase/lysoPLipase"/>
</dbReference>
<dbReference type="Gene3D" id="3.40.50.150">
    <property type="entry name" value="Vaccinia Virus protein VP39"/>
    <property type="match status" value="1"/>
</dbReference>
<dbReference type="InterPro" id="IPR029063">
    <property type="entry name" value="SAM-dependent_MTases_sf"/>
</dbReference>
<dbReference type="Pfam" id="PF00109">
    <property type="entry name" value="ketoacyl-synt"/>
    <property type="match status" value="1"/>
</dbReference>
<dbReference type="Pfam" id="PF16197">
    <property type="entry name" value="KAsynt_C_assoc"/>
    <property type="match status" value="1"/>
</dbReference>